<dbReference type="EMBL" id="QEAM01000862">
    <property type="protein sequence ID" value="TPX33804.1"/>
    <property type="molecule type" value="Genomic_DNA"/>
</dbReference>
<dbReference type="AlphaFoldDB" id="A0A507C6W7"/>
<proteinExistence type="predicted"/>
<accession>A0A507C6W7</accession>
<feature type="region of interest" description="Disordered" evidence="1">
    <location>
        <begin position="382"/>
        <end position="407"/>
    </location>
</feature>
<name>A0A507C6W7_9FUNG</name>
<organism evidence="3 4">
    <name type="scientific">Synchytrium endobioticum</name>
    <dbReference type="NCBI Taxonomy" id="286115"/>
    <lineage>
        <taxon>Eukaryota</taxon>
        <taxon>Fungi</taxon>
        <taxon>Fungi incertae sedis</taxon>
        <taxon>Chytridiomycota</taxon>
        <taxon>Chytridiomycota incertae sedis</taxon>
        <taxon>Chytridiomycetes</taxon>
        <taxon>Synchytriales</taxon>
        <taxon>Synchytriaceae</taxon>
        <taxon>Synchytrium</taxon>
    </lineage>
</organism>
<gene>
    <name evidence="3" type="ORF">SeLEV6574_g08339</name>
</gene>
<reference evidence="3 4" key="1">
    <citation type="journal article" date="2019" name="Sci. Rep.">
        <title>Comparative genomics of chytrid fungi reveal insights into the obligate biotrophic and pathogenic lifestyle of Synchytrium endobioticum.</title>
        <authorList>
            <person name="van de Vossenberg B.T.L.H."/>
            <person name="Warris S."/>
            <person name="Nguyen H.D.T."/>
            <person name="van Gent-Pelzer M.P.E."/>
            <person name="Joly D.L."/>
            <person name="van de Geest H.C."/>
            <person name="Bonants P.J.M."/>
            <person name="Smith D.S."/>
            <person name="Levesque C.A."/>
            <person name="van der Lee T.A.J."/>
        </authorList>
    </citation>
    <scope>NUCLEOTIDE SEQUENCE [LARGE SCALE GENOMIC DNA]</scope>
    <source>
        <strain evidence="3 4">LEV6574</strain>
    </source>
</reference>
<evidence type="ECO:0000256" key="1">
    <source>
        <dbReference type="SAM" id="MobiDB-lite"/>
    </source>
</evidence>
<feature type="region of interest" description="Disordered" evidence="1">
    <location>
        <begin position="428"/>
        <end position="471"/>
    </location>
</feature>
<feature type="chain" id="PRO_5021262959" evidence="2">
    <location>
        <begin position="20"/>
        <end position="471"/>
    </location>
</feature>
<evidence type="ECO:0000256" key="2">
    <source>
        <dbReference type="SAM" id="SignalP"/>
    </source>
</evidence>
<feature type="signal peptide" evidence="2">
    <location>
        <begin position="1"/>
        <end position="19"/>
    </location>
</feature>
<feature type="compositionally biased region" description="Low complexity" evidence="1">
    <location>
        <begin position="428"/>
        <end position="445"/>
    </location>
</feature>
<keyword evidence="2" id="KW-0732">Signal</keyword>
<sequence>MRTFSIFFSLLVLCHQVLSTTTNQRTAIELKDILAHFQAREHAVEEHRALYDISFALTAPTKEGIEAFNEGILYPLLQPKTDDSSRESCELRMQIDQIGLSHYRFFLRMIINVYKYHDLKFPENPLASFERQKLLELAKNVQDQAIFLLKRFTRYARFLRFRERNLLDVFIDDDCWGFKGVRQKNLERVVAQNEKIQKVLAAEHEKLDRLLKSGSEFNGQVKLKTKAEIDELFKEEPSCKERENIILDVSGGQMVYSWLLVAAEFHHVLADRDKLVEKYLSLKDTDLPQVPRSILKSFKADTTLDDSRKSVMKNERLAAGYLGLAKERAEKMGNTRAKWASKFVKVSEDLLAKHQPVYMPELKPYINEYSSVTRSDTLSLHERARAESSNPKKSARAPVRAISKFSSTDQSPMGRFVALYGDARSHDSMNIASSSSIGESKASSSTRLEGSRTSRTDGSGIGGIQNGKLDR</sequence>
<evidence type="ECO:0000313" key="3">
    <source>
        <dbReference type="EMBL" id="TPX33804.1"/>
    </source>
</evidence>
<dbReference type="VEuPathDB" id="FungiDB:SeMB42_g02593"/>
<protein>
    <submittedName>
        <fullName evidence="3">Uncharacterized protein</fullName>
    </submittedName>
</protein>
<dbReference type="Proteomes" id="UP000320475">
    <property type="component" value="Unassembled WGS sequence"/>
</dbReference>
<evidence type="ECO:0000313" key="4">
    <source>
        <dbReference type="Proteomes" id="UP000320475"/>
    </source>
</evidence>
<comment type="caution">
    <text evidence="3">The sequence shown here is derived from an EMBL/GenBank/DDBJ whole genome shotgun (WGS) entry which is preliminary data.</text>
</comment>